<dbReference type="Proteomes" id="UP000030752">
    <property type="component" value="Unassembled WGS sequence"/>
</dbReference>
<dbReference type="OrthoDB" id="408631at2759"/>
<protein>
    <recommendedName>
        <fullName evidence="3">Alpha/beta hydrolase fold-3 domain-containing protein</fullName>
    </recommendedName>
</protein>
<dbReference type="InterPro" id="IPR013094">
    <property type="entry name" value="AB_hydrolase_3"/>
</dbReference>
<dbReference type="GeneID" id="19971103"/>
<accession>W2RZE9</accession>
<dbReference type="PANTHER" id="PTHR48081">
    <property type="entry name" value="AB HYDROLASE SUPERFAMILY PROTEIN C4A8.06C"/>
    <property type="match status" value="1"/>
</dbReference>
<evidence type="ECO:0000313" key="4">
    <source>
        <dbReference type="EMBL" id="ETN41827.1"/>
    </source>
</evidence>
<evidence type="ECO:0000256" key="1">
    <source>
        <dbReference type="ARBA" id="ARBA00022801"/>
    </source>
</evidence>
<dbReference type="InParanoid" id="W2RZE9"/>
<dbReference type="PANTHER" id="PTHR48081:SF8">
    <property type="entry name" value="ALPHA_BETA HYDROLASE FOLD-3 DOMAIN-CONTAINING PROTEIN-RELATED"/>
    <property type="match status" value="1"/>
</dbReference>
<proteinExistence type="predicted"/>
<dbReference type="STRING" id="1220924.W2RZE9"/>
<evidence type="ECO:0000256" key="2">
    <source>
        <dbReference type="SAM" id="MobiDB-lite"/>
    </source>
</evidence>
<sequence>MATSHEPPGATSAHDSSPLLTKETAPKLPLPQRLLTGLCLYSFKSVVYIGLRLLRFSNYLTKKAQPTFKNFYSVRPNLEVRVFVPPSHGSTSEPLPTYINIHGGGFALCDPVVDDPFCHTLCHKHNCLVISLSYSRSPRSPFPVAVQDITALIPAILADSTLPIDHGRVALGGFSAGGNLALAAAQSPLVGARLKAIVPVYPVVDFSGKYKGTFRTMPDGTQDVLKTTGAWFNWAYIPAGTRLSDPLLSPIYAERQSLPQRALFIGCEFDVLCHEAHEMAKKLAGASAAKKDESEDWEEGGVRWLRVKGWRHGFTHTRERGEKERLRARATEDLYAEMAKWLEGAFEEK</sequence>
<name>W2RZE9_CYPE1</name>
<reference evidence="4 5" key="1">
    <citation type="submission" date="2013-03" db="EMBL/GenBank/DDBJ databases">
        <title>The Genome Sequence of Phialophora europaea CBS 101466.</title>
        <authorList>
            <consortium name="The Broad Institute Genomics Platform"/>
            <person name="Cuomo C."/>
            <person name="de Hoog S."/>
            <person name="Gorbushina A."/>
            <person name="Walker B."/>
            <person name="Young S.K."/>
            <person name="Zeng Q."/>
            <person name="Gargeya S."/>
            <person name="Fitzgerald M."/>
            <person name="Haas B."/>
            <person name="Abouelleil A."/>
            <person name="Allen A.W."/>
            <person name="Alvarado L."/>
            <person name="Arachchi H.M."/>
            <person name="Berlin A.M."/>
            <person name="Chapman S.B."/>
            <person name="Gainer-Dewar J."/>
            <person name="Goldberg J."/>
            <person name="Griggs A."/>
            <person name="Gujja S."/>
            <person name="Hansen M."/>
            <person name="Howarth C."/>
            <person name="Imamovic A."/>
            <person name="Ireland A."/>
            <person name="Larimer J."/>
            <person name="McCowan C."/>
            <person name="Murphy C."/>
            <person name="Pearson M."/>
            <person name="Poon T.W."/>
            <person name="Priest M."/>
            <person name="Roberts A."/>
            <person name="Saif S."/>
            <person name="Shea T."/>
            <person name="Sisk P."/>
            <person name="Sykes S."/>
            <person name="Wortman J."/>
            <person name="Nusbaum C."/>
            <person name="Birren B."/>
        </authorList>
    </citation>
    <scope>NUCLEOTIDE SEQUENCE [LARGE SCALE GENOMIC DNA]</scope>
    <source>
        <strain evidence="4 5">CBS 101466</strain>
    </source>
</reference>
<keyword evidence="5" id="KW-1185">Reference proteome</keyword>
<evidence type="ECO:0000259" key="3">
    <source>
        <dbReference type="Pfam" id="PF07859"/>
    </source>
</evidence>
<dbReference type="AlphaFoldDB" id="W2RZE9"/>
<dbReference type="Pfam" id="PF07859">
    <property type="entry name" value="Abhydrolase_3"/>
    <property type="match status" value="1"/>
</dbReference>
<dbReference type="RefSeq" id="XP_008716336.1">
    <property type="nucleotide sequence ID" value="XM_008718114.1"/>
</dbReference>
<gene>
    <name evidence="4" type="ORF">HMPREF1541_03764</name>
</gene>
<dbReference type="Gene3D" id="3.40.50.1820">
    <property type="entry name" value="alpha/beta hydrolase"/>
    <property type="match status" value="1"/>
</dbReference>
<dbReference type="EMBL" id="KB822719">
    <property type="protein sequence ID" value="ETN41827.1"/>
    <property type="molecule type" value="Genomic_DNA"/>
</dbReference>
<dbReference type="GO" id="GO:0016787">
    <property type="term" value="F:hydrolase activity"/>
    <property type="evidence" value="ECO:0007669"/>
    <property type="project" value="UniProtKB-KW"/>
</dbReference>
<dbReference type="SUPFAM" id="SSF53474">
    <property type="entry name" value="alpha/beta-Hydrolases"/>
    <property type="match status" value="1"/>
</dbReference>
<dbReference type="HOGENOM" id="CLU_012494_3_1_1"/>
<dbReference type="InterPro" id="IPR029058">
    <property type="entry name" value="AB_hydrolase_fold"/>
</dbReference>
<feature type="domain" description="Alpha/beta hydrolase fold-3" evidence="3">
    <location>
        <begin position="99"/>
        <end position="287"/>
    </location>
</feature>
<keyword evidence="1" id="KW-0378">Hydrolase</keyword>
<evidence type="ECO:0000313" key="5">
    <source>
        <dbReference type="Proteomes" id="UP000030752"/>
    </source>
</evidence>
<dbReference type="VEuPathDB" id="FungiDB:HMPREF1541_03764"/>
<organism evidence="4 5">
    <name type="scientific">Cyphellophora europaea (strain CBS 101466)</name>
    <name type="common">Phialophora europaea</name>
    <dbReference type="NCBI Taxonomy" id="1220924"/>
    <lineage>
        <taxon>Eukaryota</taxon>
        <taxon>Fungi</taxon>
        <taxon>Dikarya</taxon>
        <taxon>Ascomycota</taxon>
        <taxon>Pezizomycotina</taxon>
        <taxon>Eurotiomycetes</taxon>
        <taxon>Chaetothyriomycetidae</taxon>
        <taxon>Chaetothyriales</taxon>
        <taxon>Cyphellophoraceae</taxon>
        <taxon>Cyphellophora</taxon>
    </lineage>
</organism>
<dbReference type="eggNOG" id="KOG1515">
    <property type="taxonomic scope" value="Eukaryota"/>
</dbReference>
<dbReference type="InterPro" id="IPR050300">
    <property type="entry name" value="GDXG_lipolytic_enzyme"/>
</dbReference>
<feature type="region of interest" description="Disordered" evidence="2">
    <location>
        <begin position="1"/>
        <end position="22"/>
    </location>
</feature>